<evidence type="ECO:0000256" key="2">
    <source>
        <dbReference type="ARBA" id="ARBA00022448"/>
    </source>
</evidence>
<evidence type="ECO:0000256" key="5">
    <source>
        <dbReference type="ARBA" id="ARBA00022692"/>
    </source>
</evidence>
<feature type="transmembrane region" description="Helical" evidence="8">
    <location>
        <begin position="399"/>
        <end position="420"/>
    </location>
</feature>
<dbReference type="SUPFAM" id="SSF161098">
    <property type="entry name" value="MetI-like"/>
    <property type="match status" value="2"/>
</dbReference>
<evidence type="ECO:0000256" key="6">
    <source>
        <dbReference type="ARBA" id="ARBA00022989"/>
    </source>
</evidence>
<evidence type="ECO:0000256" key="3">
    <source>
        <dbReference type="ARBA" id="ARBA00022475"/>
    </source>
</evidence>
<evidence type="ECO:0000256" key="4">
    <source>
        <dbReference type="ARBA" id="ARBA00022519"/>
    </source>
</evidence>
<keyword evidence="7 8" id="KW-0472">Membrane</keyword>
<keyword evidence="3" id="KW-1003">Cell membrane</keyword>
<evidence type="ECO:0000313" key="10">
    <source>
        <dbReference type="EMBL" id="MDQ2090076.1"/>
    </source>
</evidence>
<keyword evidence="4" id="KW-0997">Cell inner membrane</keyword>
<dbReference type="PANTHER" id="PTHR43357:SF3">
    <property type="entry name" value="FE(3+)-TRANSPORT SYSTEM PERMEASE PROTEIN FBPB 2"/>
    <property type="match status" value="1"/>
</dbReference>
<feature type="transmembrane region" description="Helical" evidence="8">
    <location>
        <begin position="432"/>
        <end position="453"/>
    </location>
</feature>
<protein>
    <recommendedName>
        <fullName evidence="9">ABC transmembrane type-1 domain-containing protein</fullName>
    </recommendedName>
</protein>
<dbReference type="Proteomes" id="UP001226762">
    <property type="component" value="Unassembled WGS sequence"/>
</dbReference>
<dbReference type="RefSeq" id="WP_306735339.1">
    <property type="nucleotide sequence ID" value="NZ_JANHAX010000002.1"/>
</dbReference>
<feature type="transmembrane region" description="Helical" evidence="8">
    <location>
        <begin position="275"/>
        <end position="299"/>
    </location>
</feature>
<accession>A0AAE3WBC3</accession>
<reference evidence="10" key="2">
    <citation type="submission" date="2023-02" db="EMBL/GenBank/DDBJ databases">
        <title>'Rhodoalgimonas zhirmunskyi' gen. nov., isolated from a red alga.</title>
        <authorList>
            <person name="Nedashkovskaya O.I."/>
            <person name="Otstavnykh N.Y."/>
            <person name="Bystritskaya E.P."/>
            <person name="Balabanova L.A."/>
            <person name="Isaeva M.P."/>
        </authorList>
    </citation>
    <scope>NUCLEOTIDE SEQUENCE</scope>
    <source>
        <strain evidence="10">KCTC 52189</strain>
    </source>
</reference>
<keyword evidence="11" id="KW-1185">Reference proteome</keyword>
<organism evidence="10 11">
    <name type="scientific">Marimonas arenosa</name>
    <dbReference type="NCBI Taxonomy" id="1795305"/>
    <lineage>
        <taxon>Bacteria</taxon>
        <taxon>Pseudomonadati</taxon>
        <taxon>Pseudomonadota</taxon>
        <taxon>Alphaproteobacteria</taxon>
        <taxon>Rhodobacterales</taxon>
        <taxon>Paracoccaceae</taxon>
        <taxon>Marimonas</taxon>
    </lineage>
</organism>
<feature type="transmembrane region" description="Helical" evidence="8">
    <location>
        <begin position="232"/>
        <end position="255"/>
    </location>
</feature>
<feature type="domain" description="ABC transmembrane type-1" evidence="9">
    <location>
        <begin position="367"/>
        <end position="552"/>
    </location>
</feature>
<reference evidence="10" key="1">
    <citation type="submission" date="2022-07" db="EMBL/GenBank/DDBJ databases">
        <authorList>
            <person name="Otstavnykh N."/>
            <person name="Isaeva M."/>
            <person name="Bystritskaya E."/>
        </authorList>
    </citation>
    <scope>NUCLEOTIDE SEQUENCE</scope>
    <source>
        <strain evidence="10">KCTC 52189</strain>
    </source>
</reference>
<proteinExistence type="predicted"/>
<evidence type="ECO:0000256" key="8">
    <source>
        <dbReference type="SAM" id="Phobius"/>
    </source>
</evidence>
<feature type="transmembrane region" description="Helical" evidence="8">
    <location>
        <begin position="98"/>
        <end position="123"/>
    </location>
</feature>
<dbReference type="Gene3D" id="1.10.3720.10">
    <property type="entry name" value="MetI-like"/>
    <property type="match status" value="2"/>
</dbReference>
<evidence type="ECO:0000256" key="7">
    <source>
        <dbReference type="ARBA" id="ARBA00023136"/>
    </source>
</evidence>
<name>A0AAE3WBC3_9RHOB</name>
<feature type="transmembrane region" description="Helical" evidence="8">
    <location>
        <begin position="480"/>
        <end position="501"/>
    </location>
</feature>
<feature type="transmembrane region" description="Helical" evidence="8">
    <location>
        <begin position="135"/>
        <end position="157"/>
    </location>
</feature>
<feature type="transmembrane region" description="Helical" evidence="8">
    <location>
        <begin position="534"/>
        <end position="557"/>
    </location>
</feature>
<evidence type="ECO:0000259" key="9">
    <source>
        <dbReference type="PROSITE" id="PS50928"/>
    </source>
</evidence>
<dbReference type="InterPro" id="IPR000515">
    <property type="entry name" value="MetI-like"/>
</dbReference>
<feature type="transmembrane region" description="Helical" evidence="8">
    <location>
        <begin position="330"/>
        <end position="351"/>
    </location>
</feature>
<feature type="transmembrane region" description="Helical" evidence="8">
    <location>
        <begin position="53"/>
        <end position="78"/>
    </location>
</feature>
<dbReference type="InterPro" id="IPR035906">
    <property type="entry name" value="MetI-like_sf"/>
</dbReference>
<dbReference type="GO" id="GO:0005886">
    <property type="term" value="C:plasma membrane"/>
    <property type="evidence" value="ECO:0007669"/>
    <property type="project" value="UniProtKB-SubCell"/>
</dbReference>
<comment type="subcellular location">
    <subcellularLocation>
        <location evidence="1">Cell inner membrane</location>
        <topology evidence="1">Multi-pass membrane protein</topology>
    </subcellularLocation>
</comment>
<dbReference type="PROSITE" id="PS50928">
    <property type="entry name" value="ABC_TM1"/>
    <property type="match status" value="1"/>
</dbReference>
<keyword evidence="5 8" id="KW-0812">Transmembrane</keyword>
<feature type="transmembrane region" description="Helical" evidence="8">
    <location>
        <begin position="371"/>
        <end position="392"/>
    </location>
</feature>
<comment type="caution">
    <text evidence="10">The sequence shown here is derived from an EMBL/GenBank/DDBJ whole genome shotgun (WGS) entry which is preliminary data.</text>
</comment>
<feature type="transmembrane region" description="Helical" evidence="8">
    <location>
        <begin position="177"/>
        <end position="201"/>
    </location>
</feature>
<keyword evidence="6 8" id="KW-1133">Transmembrane helix</keyword>
<evidence type="ECO:0000256" key="1">
    <source>
        <dbReference type="ARBA" id="ARBA00004429"/>
    </source>
</evidence>
<dbReference type="PANTHER" id="PTHR43357">
    <property type="entry name" value="INNER MEMBRANE ABC TRANSPORTER PERMEASE PROTEIN YDCV"/>
    <property type="match status" value="1"/>
</dbReference>
<evidence type="ECO:0000313" key="11">
    <source>
        <dbReference type="Proteomes" id="UP001226762"/>
    </source>
</evidence>
<gene>
    <name evidence="10" type="ORF">NO357_09220</name>
</gene>
<sequence length="568" mass="59240">MWFAGNAEALALASSRRPHGCVAAFPELEAGSGAMSQAAVLSRALPLAASRRVHVAGILLWALIAIGPLAALSATAFASMADVLEMAAYLIGRRWLGLLAKSIVLAGAVSTLAVALAVALVRWTRSAPGRVPKRLVYLPLLLLLVPPYLHATAWISAGVTVQNGLVQIGLQLPSVPGMIGVVWMQLVAVFPVALGFTLVGFRMTDPALTEAGRVFASDLVVFRKIEWPQMRATVLIGWVLACLLSLADFSVPSLMQVEVFALEAFVEYSIAADEVAALIVAFPHLLIGLALMVSIAAPVRTLAIMPARPSGAGQAIGAATSWSLRVPGQIAFGFALLQVAVPVIALGVAALPLGNLASSIAENGREIVNSLITAGFSGALSVVFALVALPMLTTVPRLAVVMIPLAVPAALVGIGAIGLWTLPGLELLYNTAAMPVLVAVAQFSPVAILALFVQAHRCDRTLIEAAQVYRGDGLATWRTIYLPLWAPGLWAGFFAVFGLTLTELTATLLVSPPGRQTLTVKIYSLLHYGASDRVAALCLMVLLGSVAASAVVFAAMAGGQRDGRRGSE</sequence>
<dbReference type="AlphaFoldDB" id="A0AAE3WBC3"/>
<keyword evidence="2" id="KW-0813">Transport</keyword>
<dbReference type="GO" id="GO:0055085">
    <property type="term" value="P:transmembrane transport"/>
    <property type="evidence" value="ECO:0007669"/>
    <property type="project" value="InterPro"/>
</dbReference>
<dbReference type="EMBL" id="JANHAX010000002">
    <property type="protein sequence ID" value="MDQ2090076.1"/>
    <property type="molecule type" value="Genomic_DNA"/>
</dbReference>